<dbReference type="AlphaFoldDB" id="A0A8I5NV27"/>
<dbReference type="Proteomes" id="UP000028761">
    <property type="component" value="Chromosome 12"/>
</dbReference>
<accession>A0A8I5NV27</accession>
<evidence type="ECO:0000313" key="1">
    <source>
        <dbReference type="Ensembl" id="ENSPANP00000059908.1"/>
    </source>
</evidence>
<evidence type="ECO:0000313" key="2">
    <source>
        <dbReference type="Proteomes" id="UP000028761"/>
    </source>
</evidence>
<dbReference type="GeneTree" id="ENSGT00550000075007"/>
<dbReference type="Gene3D" id="3.40.50.720">
    <property type="entry name" value="NAD(P)-binding Rossmann-like Domain"/>
    <property type="match status" value="1"/>
</dbReference>
<sequence length="167" mass="18347">MGLIPRVKLDSSETTMVKKKVVFCPVKEVLEVDWSSGKAKATLKRTTSGHFLLQVLPKFRTEKGRDPSSDTYGEDSELLLQILNDVLDSLGISPDLLPEDFVSPCLSGTLLTTTSSSSSMASRGMGLWSALAPSEPKTWQPRRCQLQHARLYSLSPCFMKASPGKEN</sequence>
<keyword evidence="2" id="KW-1185">Reference proteome</keyword>
<reference evidence="1" key="3">
    <citation type="submission" date="2025-09" db="UniProtKB">
        <authorList>
            <consortium name="Ensembl"/>
        </authorList>
    </citation>
    <scope>IDENTIFICATION</scope>
</reference>
<reference evidence="1 2" key="1">
    <citation type="submission" date="2012-03" db="EMBL/GenBank/DDBJ databases">
        <title>Whole Genome Assembly of Papio anubis.</title>
        <authorList>
            <person name="Liu Y.L."/>
            <person name="Abraham K.A."/>
            <person name="Akbar H.A."/>
            <person name="Ali S.A."/>
            <person name="Anosike U.A."/>
            <person name="Aqrawi P.A."/>
            <person name="Arias F.A."/>
            <person name="Attaway T.A."/>
            <person name="Awwad R.A."/>
            <person name="Babu C.B."/>
            <person name="Bandaranaike D.B."/>
            <person name="Battles P.B."/>
            <person name="Bell A.B."/>
            <person name="Beltran B.B."/>
            <person name="Berhane-Mersha D.B."/>
            <person name="Bess C.B."/>
            <person name="Bickham C.B."/>
            <person name="Bolden T.B."/>
            <person name="Carter K.C."/>
            <person name="Chau D.C."/>
            <person name="Chavez A.C."/>
            <person name="Clerc-Blankenburg K.C."/>
            <person name="Coyle M.C."/>
            <person name="Dao M.D."/>
            <person name="Davila M.L.D."/>
            <person name="Davy-Carroll L.D."/>
            <person name="Denson S.D."/>
            <person name="Dinh H.D."/>
            <person name="Fernandez S.F."/>
            <person name="Fernando P.F."/>
            <person name="Forbes L.F."/>
            <person name="Francis C.F."/>
            <person name="Francisco L.F."/>
            <person name="Fu Q.F."/>
            <person name="Garcia-Iii R.G."/>
            <person name="Garrett T.G."/>
            <person name="Gross S.G."/>
            <person name="Gubbala S.G."/>
            <person name="Hirani K.H."/>
            <person name="Hogues M.H."/>
            <person name="Hollins B.H."/>
            <person name="Jackson L.J."/>
            <person name="Javaid M.J."/>
            <person name="Jhangiani S.J."/>
            <person name="Johnson A.J."/>
            <person name="Johnson B.J."/>
            <person name="Jones J.J."/>
            <person name="Joshi V.J."/>
            <person name="Kalu J.K."/>
            <person name="Khan N.K."/>
            <person name="Korchina V.K."/>
            <person name="Kovar C.K."/>
            <person name="Lago L.L."/>
            <person name="Lara F.L."/>
            <person name="Le T.-K.L."/>
            <person name="Lee S.L."/>
            <person name="Legall-Iii F.L."/>
            <person name="Lemon S.L."/>
            <person name="Liu J.L."/>
            <person name="Liu Y.-S.L."/>
            <person name="Liyanage D.L."/>
            <person name="Lopez J.L."/>
            <person name="Lorensuhewa L.L."/>
            <person name="Mata R.M."/>
            <person name="Mathew T.M."/>
            <person name="Mercado C.M."/>
            <person name="Mercado I.M."/>
            <person name="Morales K.M."/>
            <person name="Morgan M.M."/>
            <person name="Munidasa M.M."/>
            <person name="Ngo D.N."/>
            <person name="Nguyen L.N."/>
            <person name="Nguyen T.N."/>
            <person name="Nguyen N.N."/>
            <person name="Obregon M.O."/>
            <person name="Okwuonu G.O."/>
            <person name="Ongeri F.O."/>
            <person name="Onwere C.O."/>
            <person name="Osifeso I.O."/>
            <person name="Parra A.P."/>
            <person name="Patil S.P."/>
            <person name="Perez A.P."/>
            <person name="Perez Y.P."/>
            <person name="Pham C.P."/>
            <person name="Pu L.-L.P."/>
            <person name="Puazo M.P."/>
            <person name="Quiroz J.Q."/>
            <person name="Rouhana J.R."/>
            <person name="Ruiz M.R."/>
            <person name="Ruiz S.-J.R."/>
            <person name="Saada N.S."/>
            <person name="Santibanez J.S."/>
            <person name="Scheel M.S."/>
            <person name="Schneider B.S."/>
            <person name="Simmons D.S."/>
            <person name="Sisson I.S."/>
            <person name="Tang L.-Y.T."/>
            <person name="Thornton R.T."/>
            <person name="Tisius J.T."/>
            <person name="Toledanes G.T."/>
            <person name="Trejos Z.T."/>
            <person name="Usmani K.U."/>
            <person name="Varghese R.V."/>
            <person name="Vattathil S.V."/>
            <person name="Vee V.V."/>
            <person name="Walker D.W."/>
            <person name="Weissenberger G.W."/>
            <person name="White C.W."/>
            <person name="Williams A.W."/>
            <person name="Woodworth J.W."/>
            <person name="Wright R.W."/>
            <person name="Zhu Y.Z."/>
            <person name="Han Y.H."/>
            <person name="Newsham I.N."/>
            <person name="Nazareth L.N."/>
            <person name="Worley K.W."/>
            <person name="Muzny D.M."/>
            <person name="Rogers J.R."/>
            <person name="Gibbs R.G."/>
        </authorList>
    </citation>
    <scope>NUCLEOTIDE SEQUENCE [LARGE SCALE GENOMIC DNA]</scope>
</reference>
<proteinExistence type="predicted"/>
<organism evidence="1 2">
    <name type="scientific">Papio anubis</name>
    <name type="common">Olive baboon</name>
    <dbReference type="NCBI Taxonomy" id="9555"/>
    <lineage>
        <taxon>Eukaryota</taxon>
        <taxon>Metazoa</taxon>
        <taxon>Chordata</taxon>
        <taxon>Craniata</taxon>
        <taxon>Vertebrata</taxon>
        <taxon>Euteleostomi</taxon>
        <taxon>Mammalia</taxon>
        <taxon>Eutheria</taxon>
        <taxon>Euarchontoglires</taxon>
        <taxon>Primates</taxon>
        <taxon>Haplorrhini</taxon>
        <taxon>Catarrhini</taxon>
        <taxon>Cercopithecidae</taxon>
        <taxon>Cercopithecinae</taxon>
        <taxon>Papio</taxon>
    </lineage>
</organism>
<name>A0A8I5NV27_PAPAN</name>
<protein>
    <submittedName>
        <fullName evidence="1">Uncharacterized protein</fullName>
    </submittedName>
</protein>
<reference evidence="1" key="2">
    <citation type="submission" date="2025-08" db="UniProtKB">
        <authorList>
            <consortium name="Ensembl"/>
        </authorList>
    </citation>
    <scope>IDENTIFICATION</scope>
</reference>
<dbReference type="Ensembl" id="ENSPANT00000078210.1">
    <property type="protein sequence ID" value="ENSPANP00000059908.1"/>
    <property type="gene ID" value="ENSPANG00000042004.1"/>
</dbReference>